<evidence type="ECO:0000256" key="1">
    <source>
        <dbReference type="SAM" id="MobiDB-lite"/>
    </source>
</evidence>
<evidence type="ECO:0000313" key="3">
    <source>
        <dbReference type="Proteomes" id="UP000265520"/>
    </source>
</evidence>
<evidence type="ECO:0000313" key="2">
    <source>
        <dbReference type="EMBL" id="MCI33684.1"/>
    </source>
</evidence>
<name>A0A392RCD7_9FABA</name>
<protein>
    <submittedName>
        <fullName evidence="2">Expansin-A31</fullName>
    </submittedName>
</protein>
<feature type="non-terminal residue" evidence="2">
    <location>
        <position position="68"/>
    </location>
</feature>
<dbReference type="EMBL" id="LXQA010206546">
    <property type="protein sequence ID" value="MCI33684.1"/>
    <property type="molecule type" value="Genomic_DNA"/>
</dbReference>
<accession>A0A392RCD7</accession>
<dbReference type="PANTHER" id="PTHR35500">
    <property type="entry name" value="OS03G0108700 PROTEIN"/>
    <property type="match status" value="1"/>
</dbReference>
<reference evidence="2 3" key="1">
    <citation type="journal article" date="2018" name="Front. Plant Sci.">
        <title>Red Clover (Trifolium pratense) and Zigzag Clover (T. medium) - A Picture of Genomic Similarities and Differences.</title>
        <authorList>
            <person name="Dluhosova J."/>
            <person name="Istvanek J."/>
            <person name="Nedelnik J."/>
            <person name="Repkova J."/>
        </authorList>
    </citation>
    <scope>NUCLEOTIDE SEQUENCE [LARGE SCALE GENOMIC DNA]</scope>
    <source>
        <strain evidence="3">cv. 10/8</strain>
        <tissue evidence="2">Leaf</tissue>
    </source>
</reference>
<comment type="caution">
    <text evidence="2">The sequence shown here is derived from an EMBL/GenBank/DDBJ whole genome shotgun (WGS) entry which is preliminary data.</text>
</comment>
<sequence>MSTQKGSMSSGSTRKRMKPEVQEKIGDEAESQIVLVQEEGFETNQVGSEEMELNISLVLEKIENFTQR</sequence>
<feature type="region of interest" description="Disordered" evidence="1">
    <location>
        <begin position="1"/>
        <end position="24"/>
    </location>
</feature>
<dbReference type="PANTHER" id="PTHR35500:SF1">
    <property type="entry name" value="OS03G0108700 PROTEIN"/>
    <property type="match status" value="1"/>
</dbReference>
<feature type="compositionally biased region" description="Polar residues" evidence="1">
    <location>
        <begin position="1"/>
        <end position="12"/>
    </location>
</feature>
<keyword evidence="3" id="KW-1185">Reference proteome</keyword>
<organism evidence="2 3">
    <name type="scientific">Trifolium medium</name>
    <dbReference type="NCBI Taxonomy" id="97028"/>
    <lineage>
        <taxon>Eukaryota</taxon>
        <taxon>Viridiplantae</taxon>
        <taxon>Streptophyta</taxon>
        <taxon>Embryophyta</taxon>
        <taxon>Tracheophyta</taxon>
        <taxon>Spermatophyta</taxon>
        <taxon>Magnoliopsida</taxon>
        <taxon>eudicotyledons</taxon>
        <taxon>Gunneridae</taxon>
        <taxon>Pentapetalae</taxon>
        <taxon>rosids</taxon>
        <taxon>fabids</taxon>
        <taxon>Fabales</taxon>
        <taxon>Fabaceae</taxon>
        <taxon>Papilionoideae</taxon>
        <taxon>50 kb inversion clade</taxon>
        <taxon>NPAAA clade</taxon>
        <taxon>Hologalegina</taxon>
        <taxon>IRL clade</taxon>
        <taxon>Trifolieae</taxon>
        <taxon>Trifolium</taxon>
    </lineage>
</organism>
<proteinExistence type="predicted"/>
<dbReference type="AlphaFoldDB" id="A0A392RCD7"/>
<dbReference type="Proteomes" id="UP000265520">
    <property type="component" value="Unassembled WGS sequence"/>
</dbReference>